<evidence type="ECO:0008006" key="3">
    <source>
        <dbReference type="Google" id="ProtNLM"/>
    </source>
</evidence>
<organism evidence="1 2">
    <name type="scientific">Stutzerimonas stutzeri KOS6</name>
    <dbReference type="NCBI Taxonomy" id="1218352"/>
    <lineage>
        <taxon>Bacteria</taxon>
        <taxon>Pseudomonadati</taxon>
        <taxon>Pseudomonadota</taxon>
        <taxon>Gammaproteobacteria</taxon>
        <taxon>Pseudomonadales</taxon>
        <taxon>Pseudomonadaceae</taxon>
        <taxon>Stutzerimonas</taxon>
    </lineage>
</organism>
<sequence length="86" mass="9405">MSNAHELARGHKRLLPLIEYALSEGWEVVRTPGGHLKFTRPGLPPIFTSATASDHRAGLNARAMLRRAQRGLEPSELPTQEGDGHA</sequence>
<protein>
    <recommendedName>
        <fullName evidence="3">Cobyrinic acid a,c-diamide synthase</fullName>
    </recommendedName>
</protein>
<accession>A0A061JUP3</accession>
<dbReference type="OrthoDB" id="8527745at2"/>
<reference evidence="1 2" key="1">
    <citation type="journal article" date="2013" name="Genome Announc.">
        <title>Draft Genome of the Nitrogen-Fixing Bacterium Pseudomonas stutzeri Strain KOS6 Isolated from Industrial Hydrocarbon Sludge.</title>
        <authorList>
            <person name="Grigoryeva T.V."/>
            <person name="Laikov A.V."/>
            <person name="Naumova R.P."/>
            <person name="Manolov A.I."/>
            <person name="Larin A.K."/>
            <person name="Karpova I.Y."/>
            <person name="Semashko T.A."/>
            <person name="Alexeev D.G."/>
            <person name="Kostryukova E.S."/>
            <person name="Muller R."/>
            <person name="Govorun V.M."/>
        </authorList>
    </citation>
    <scope>NUCLEOTIDE SEQUENCE [LARGE SCALE GENOMIC DNA]</scope>
    <source>
        <strain evidence="1 2">KOS6</strain>
    </source>
</reference>
<gene>
    <name evidence="1" type="ORF">B597_006645</name>
</gene>
<dbReference type="AlphaFoldDB" id="A0A061JUP3"/>
<dbReference type="RefSeq" id="WP_003296446.1">
    <property type="nucleotide sequence ID" value="NZ_KK020675.1"/>
</dbReference>
<dbReference type="eggNOG" id="ENOG5032U3U">
    <property type="taxonomic scope" value="Bacteria"/>
</dbReference>
<dbReference type="Proteomes" id="UP000026923">
    <property type="component" value="Unassembled WGS sequence"/>
</dbReference>
<dbReference type="HOGENOM" id="CLU_196073_0_0_6"/>
<dbReference type="EMBL" id="AMCZ02000006">
    <property type="protein sequence ID" value="EWC41939.1"/>
    <property type="molecule type" value="Genomic_DNA"/>
</dbReference>
<evidence type="ECO:0000313" key="2">
    <source>
        <dbReference type="Proteomes" id="UP000026923"/>
    </source>
</evidence>
<comment type="caution">
    <text evidence="1">The sequence shown here is derived from an EMBL/GenBank/DDBJ whole genome shotgun (WGS) entry which is preliminary data.</text>
</comment>
<name>A0A061JUP3_STUST</name>
<evidence type="ECO:0000313" key="1">
    <source>
        <dbReference type="EMBL" id="EWC41939.1"/>
    </source>
</evidence>
<proteinExistence type="predicted"/>